<dbReference type="SUPFAM" id="SSF57850">
    <property type="entry name" value="RING/U-box"/>
    <property type="match status" value="1"/>
</dbReference>
<dbReference type="PROSITE" id="PS50089">
    <property type="entry name" value="ZF_RING_2"/>
    <property type="match status" value="1"/>
</dbReference>
<accession>A0A8S0V4J8</accession>
<dbReference type="Gramene" id="OE9A098560T1">
    <property type="protein sequence ID" value="OE9A098560C1"/>
    <property type="gene ID" value="OE9A098560"/>
</dbReference>
<evidence type="ECO:0000256" key="5">
    <source>
        <dbReference type="ARBA" id="ARBA00022679"/>
    </source>
</evidence>
<gene>
    <name evidence="17" type="ORF">OLEA9_A098560</name>
</gene>
<dbReference type="GO" id="GO:0061630">
    <property type="term" value="F:ubiquitin protein ligase activity"/>
    <property type="evidence" value="ECO:0007669"/>
    <property type="project" value="UniProtKB-EC"/>
</dbReference>
<evidence type="ECO:0000256" key="4">
    <source>
        <dbReference type="ARBA" id="ARBA00012483"/>
    </source>
</evidence>
<keyword evidence="10" id="KW-0862">Zinc</keyword>
<keyword evidence="6 15" id="KW-0812">Transmembrane</keyword>
<dbReference type="AlphaFoldDB" id="A0A8S0V4J8"/>
<evidence type="ECO:0000256" key="2">
    <source>
        <dbReference type="ARBA" id="ARBA00004167"/>
    </source>
</evidence>
<keyword evidence="9" id="KW-0833">Ubl conjugation pathway</keyword>
<dbReference type="Gene3D" id="3.30.40.10">
    <property type="entry name" value="Zinc/RING finger domain, C3HC4 (zinc finger)"/>
    <property type="match status" value="1"/>
</dbReference>
<evidence type="ECO:0000256" key="6">
    <source>
        <dbReference type="ARBA" id="ARBA00022692"/>
    </source>
</evidence>
<dbReference type="OrthoDB" id="8062037at2759"/>
<keyword evidence="18" id="KW-1185">Reference proteome</keyword>
<evidence type="ECO:0000313" key="17">
    <source>
        <dbReference type="EMBL" id="CAA3024731.1"/>
    </source>
</evidence>
<keyword evidence="11 15" id="KW-1133">Transmembrane helix</keyword>
<evidence type="ECO:0000259" key="16">
    <source>
        <dbReference type="PROSITE" id="PS50089"/>
    </source>
</evidence>
<sequence>MALTNSSRPWRPEMSPILVGFFGIMAGAIIVALCHCIFVFHDCLSRTRRTSQENQRQITRNIGQEHASTATNSSNSSVQLIIASKHTRESKDDVCAVCLSEFKEGDGVRLLPECTHIFHVTCIDKWLDSHHNCPLCRANTLHPSDHLEITLSDSNLVPPSDL</sequence>
<evidence type="ECO:0000256" key="8">
    <source>
        <dbReference type="ARBA" id="ARBA00022771"/>
    </source>
</evidence>
<evidence type="ECO:0000256" key="15">
    <source>
        <dbReference type="SAM" id="Phobius"/>
    </source>
</evidence>
<dbReference type="GO" id="GO:0016567">
    <property type="term" value="P:protein ubiquitination"/>
    <property type="evidence" value="ECO:0007669"/>
    <property type="project" value="InterPro"/>
</dbReference>
<dbReference type="PANTHER" id="PTHR46913">
    <property type="entry name" value="RING-H2 FINGER PROTEIN ATL16"/>
    <property type="match status" value="1"/>
</dbReference>
<comment type="caution">
    <text evidence="17">The sequence shown here is derived from an EMBL/GenBank/DDBJ whole genome shotgun (WGS) entry which is preliminary data.</text>
</comment>
<evidence type="ECO:0000256" key="12">
    <source>
        <dbReference type="ARBA" id="ARBA00023136"/>
    </source>
</evidence>
<dbReference type="PANTHER" id="PTHR46913:SF1">
    <property type="entry name" value="RING-H2 FINGER PROTEIN ATL16"/>
    <property type="match status" value="1"/>
</dbReference>
<evidence type="ECO:0000256" key="13">
    <source>
        <dbReference type="ARBA" id="ARBA00024209"/>
    </source>
</evidence>
<dbReference type="Proteomes" id="UP000594638">
    <property type="component" value="Unassembled WGS sequence"/>
</dbReference>
<reference evidence="17 18" key="1">
    <citation type="submission" date="2019-12" db="EMBL/GenBank/DDBJ databases">
        <authorList>
            <person name="Alioto T."/>
            <person name="Alioto T."/>
            <person name="Gomez Garrido J."/>
        </authorList>
    </citation>
    <scope>NUCLEOTIDE SEQUENCE [LARGE SCALE GENOMIC DNA]</scope>
</reference>
<comment type="pathway">
    <text evidence="3">Protein modification; protein ubiquitination.</text>
</comment>
<evidence type="ECO:0000313" key="18">
    <source>
        <dbReference type="Proteomes" id="UP000594638"/>
    </source>
</evidence>
<comment type="subcellular location">
    <subcellularLocation>
        <location evidence="2">Membrane</location>
        <topology evidence="2">Single-pass membrane protein</topology>
    </subcellularLocation>
</comment>
<evidence type="ECO:0000256" key="1">
    <source>
        <dbReference type="ARBA" id="ARBA00000900"/>
    </source>
</evidence>
<dbReference type="GO" id="GO:0008270">
    <property type="term" value="F:zinc ion binding"/>
    <property type="evidence" value="ECO:0007669"/>
    <property type="project" value="UniProtKB-KW"/>
</dbReference>
<keyword evidence="5" id="KW-0808">Transferase</keyword>
<dbReference type="SMART" id="SM00184">
    <property type="entry name" value="RING"/>
    <property type="match status" value="1"/>
</dbReference>
<proteinExistence type="inferred from homology"/>
<evidence type="ECO:0000256" key="7">
    <source>
        <dbReference type="ARBA" id="ARBA00022723"/>
    </source>
</evidence>
<comment type="similarity">
    <text evidence="13">Belongs to the RING-type zinc finger family. ATL subfamily.</text>
</comment>
<dbReference type="InterPro" id="IPR013083">
    <property type="entry name" value="Znf_RING/FYVE/PHD"/>
</dbReference>
<keyword evidence="8 14" id="KW-0863">Zinc-finger</keyword>
<dbReference type="EC" id="2.3.2.27" evidence="4"/>
<name>A0A8S0V4J8_OLEEU</name>
<feature type="domain" description="RING-type" evidence="16">
    <location>
        <begin position="95"/>
        <end position="137"/>
    </location>
</feature>
<dbReference type="InterPro" id="IPR001841">
    <property type="entry name" value="Znf_RING"/>
</dbReference>
<dbReference type="Pfam" id="PF13639">
    <property type="entry name" value="zf-RING_2"/>
    <property type="match status" value="1"/>
</dbReference>
<dbReference type="GO" id="GO:0016020">
    <property type="term" value="C:membrane"/>
    <property type="evidence" value="ECO:0007669"/>
    <property type="project" value="UniProtKB-SubCell"/>
</dbReference>
<evidence type="ECO:0000256" key="11">
    <source>
        <dbReference type="ARBA" id="ARBA00022989"/>
    </source>
</evidence>
<evidence type="ECO:0000256" key="3">
    <source>
        <dbReference type="ARBA" id="ARBA00004906"/>
    </source>
</evidence>
<keyword evidence="7" id="KW-0479">Metal-binding</keyword>
<feature type="transmembrane region" description="Helical" evidence="15">
    <location>
        <begin position="17"/>
        <end position="40"/>
    </location>
</feature>
<evidence type="ECO:0000256" key="10">
    <source>
        <dbReference type="ARBA" id="ARBA00022833"/>
    </source>
</evidence>
<protein>
    <recommendedName>
        <fullName evidence="4">RING-type E3 ubiquitin transferase</fullName>
        <ecNumber evidence="4">2.3.2.27</ecNumber>
    </recommendedName>
</protein>
<evidence type="ECO:0000256" key="14">
    <source>
        <dbReference type="PROSITE-ProRule" id="PRU00175"/>
    </source>
</evidence>
<comment type="catalytic activity">
    <reaction evidence="1">
        <text>S-ubiquitinyl-[E2 ubiquitin-conjugating enzyme]-L-cysteine + [acceptor protein]-L-lysine = [E2 ubiquitin-conjugating enzyme]-L-cysteine + N(6)-ubiquitinyl-[acceptor protein]-L-lysine.</text>
        <dbReference type="EC" id="2.3.2.27"/>
    </reaction>
</comment>
<dbReference type="EMBL" id="CACTIH010009115">
    <property type="protein sequence ID" value="CAA3024731.1"/>
    <property type="molecule type" value="Genomic_DNA"/>
</dbReference>
<evidence type="ECO:0000256" key="9">
    <source>
        <dbReference type="ARBA" id="ARBA00022786"/>
    </source>
</evidence>
<organism evidence="17 18">
    <name type="scientific">Olea europaea subsp. europaea</name>
    <dbReference type="NCBI Taxonomy" id="158383"/>
    <lineage>
        <taxon>Eukaryota</taxon>
        <taxon>Viridiplantae</taxon>
        <taxon>Streptophyta</taxon>
        <taxon>Embryophyta</taxon>
        <taxon>Tracheophyta</taxon>
        <taxon>Spermatophyta</taxon>
        <taxon>Magnoliopsida</taxon>
        <taxon>eudicotyledons</taxon>
        <taxon>Gunneridae</taxon>
        <taxon>Pentapetalae</taxon>
        <taxon>asterids</taxon>
        <taxon>lamiids</taxon>
        <taxon>Lamiales</taxon>
        <taxon>Oleaceae</taxon>
        <taxon>Oleeae</taxon>
        <taxon>Olea</taxon>
    </lineage>
</organism>
<dbReference type="InterPro" id="IPR044600">
    <property type="entry name" value="ATL1/ATL16-like"/>
</dbReference>
<keyword evidence="12 15" id="KW-0472">Membrane</keyword>